<comment type="subcellular location">
    <subcellularLocation>
        <location evidence="4">Secreted</location>
        <location evidence="4">Extracellular space</location>
        <location evidence="4">Apoplast</location>
    </subcellularLocation>
</comment>
<keyword evidence="7" id="KW-1185">Reference proteome</keyword>
<protein>
    <recommendedName>
        <fullName evidence="4">Dirigent protein</fullName>
    </recommendedName>
</protein>
<evidence type="ECO:0000256" key="1">
    <source>
        <dbReference type="ARBA" id="ARBA00010746"/>
    </source>
</evidence>
<dbReference type="EMBL" id="CP126653">
    <property type="protein sequence ID" value="WJZ88481.1"/>
    <property type="molecule type" value="Genomic_DNA"/>
</dbReference>
<evidence type="ECO:0000256" key="4">
    <source>
        <dbReference type="RuleBase" id="RU363099"/>
    </source>
</evidence>
<name>A0ABY9C1C5_VITVI</name>
<evidence type="ECO:0000313" key="6">
    <source>
        <dbReference type="EMBL" id="WJZ88481.1"/>
    </source>
</evidence>
<dbReference type="Gene3D" id="2.40.480.10">
    <property type="entry name" value="Allene oxide cyclase-like"/>
    <property type="match status" value="1"/>
</dbReference>
<keyword evidence="3 4" id="KW-0964">Secreted</keyword>
<evidence type="ECO:0000313" key="7">
    <source>
        <dbReference type="Proteomes" id="UP001227230"/>
    </source>
</evidence>
<dbReference type="InterPro" id="IPR044859">
    <property type="entry name" value="Allene_oxi_cyc_Dirigent"/>
</dbReference>
<reference evidence="6 7" key="1">
    <citation type="journal article" date="2023" name="Hortic Res">
        <title>The complete reference genome for grapevine (Vitis vinifera L.) genetics and breeding.</title>
        <authorList>
            <person name="Shi X."/>
            <person name="Cao S."/>
            <person name="Wang X."/>
            <person name="Huang S."/>
            <person name="Wang Y."/>
            <person name="Liu Z."/>
            <person name="Liu W."/>
            <person name="Leng X."/>
            <person name="Peng Y."/>
            <person name="Wang N."/>
            <person name="Wang Y."/>
            <person name="Ma Z."/>
            <person name="Xu X."/>
            <person name="Zhang F."/>
            <person name="Xue H."/>
            <person name="Zhong H."/>
            <person name="Wang Y."/>
            <person name="Zhang K."/>
            <person name="Velt A."/>
            <person name="Avia K."/>
            <person name="Holtgrawe D."/>
            <person name="Grimplet J."/>
            <person name="Matus J.T."/>
            <person name="Ware D."/>
            <person name="Wu X."/>
            <person name="Wang H."/>
            <person name="Liu C."/>
            <person name="Fang Y."/>
            <person name="Rustenholz C."/>
            <person name="Cheng Z."/>
            <person name="Xiao H."/>
            <person name="Zhou Y."/>
        </authorList>
    </citation>
    <scope>NUCLEOTIDE SEQUENCE [LARGE SCALE GENOMIC DNA]</scope>
    <source>
        <strain evidence="7">cv. Pinot noir / PN40024</strain>
        <tissue evidence="6">Leaf</tissue>
    </source>
</reference>
<accession>A0ABY9C1C5</accession>
<dbReference type="Proteomes" id="UP001227230">
    <property type="component" value="Chromosome 6"/>
</dbReference>
<gene>
    <name evidence="6" type="ORF">VitviT2T_007775</name>
</gene>
<feature type="transmembrane region" description="Helical" evidence="5">
    <location>
        <begin position="12"/>
        <end position="32"/>
    </location>
</feature>
<proteinExistence type="inferred from homology"/>
<keyword evidence="4" id="KW-0052">Apoplast</keyword>
<evidence type="ECO:0000256" key="3">
    <source>
        <dbReference type="ARBA" id="ARBA00022525"/>
    </source>
</evidence>
<dbReference type="Pfam" id="PF03018">
    <property type="entry name" value="Dirigent"/>
    <property type="match status" value="1"/>
</dbReference>
<dbReference type="InterPro" id="IPR004265">
    <property type="entry name" value="Dirigent"/>
</dbReference>
<dbReference type="PANTHER" id="PTHR21495">
    <property type="entry name" value="NUCLEOPORIN-RELATED"/>
    <property type="match status" value="1"/>
</dbReference>
<sequence>MHCGRQRVCIVVMARALLISPSFFIFFIFLIFSSAKIPVFGEEYSYVKRLNPKKMKMLKEKLSHFRLYWHDILSGSNPTSIPVVKPVNNSSTFFGSINMIDNPLTIEPKLNSKMVGKAQGFYASAGQENFGLLMVMNFAFNDDKYNGSTFTVIGRNDVFSKVREMEIVGGSGLFRFATGYVQAKTYMFGTNGDAIVEYNAYVLHY</sequence>
<evidence type="ECO:0000256" key="2">
    <source>
        <dbReference type="ARBA" id="ARBA00011738"/>
    </source>
</evidence>
<organism evidence="6 7">
    <name type="scientific">Vitis vinifera</name>
    <name type="common">Grape</name>
    <dbReference type="NCBI Taxonomy" id="29760"/>
    <lineage>
        <taxon>Eukaryota</taxon>
        <taxon>Viridiplantae</taxon>
        <taxon>Streptophyta</taxon>
        <taxon>Embryophyta</taxon>
        <taxon>Tracheophyta</taxon>
        <taxon>Spermatophyta</taxon>
        <taxon>Magnoliopsida</taxon>
        <taxon>eudicotyledons</taxon>
        <taxon>Gunneridae</taxon>
        <taxon>Pentapetalae</taxon>
        <taxon>rosids</taxon>
        <taxon>Vitales</taxon>
        <taxon>Vitaceae</taxon>
        <taxon>Viteae</taxon>
        <taxon>Vitis</taxon>
    </lineage>
</organism>
<keyword evidence="5" id="KW-0812">Transmembrane</keyword>
<keyword evidence="5" id="KW-0472">Membrane</keyword>
<evidence type="ECO:0000256" key="5">
    <source>
        <dbReference type="SAM" id="Phobius"/>
    </source>
</evidence>
<keyword evidence="5" id="KW-1133">Transmembrane helix</keyword>
<comment type="subunit">
    <text evidence="2 4">Homodimer.</text>
</comment>
<comment type="similarity">
    <text evidence="1 4">Belongs to the plant dirigent protein family.</text>
</comment>
<comment type="function">
    <text evidence="4">Dirigent proteins impart stereoselectivity on the phenoxy radical-coupling reaction, yielding optically active lignans from two molecules of coniferyl alcohol in the biosynthesis of lignans, flavonolignans, and alkaloids and thus plays a central role in plant secondary metabolism.</text>
</comment>